<evidence type="ECO:0000313" key="3">
    <source>
        <dbReference type="EMBL" id="VDO90824.1"/>
    </source>
</evidence>
<organism evidence="4 5">
    <name type="scientific">Heligmosomoides polygyrus</name>
    <name type="common">Parasitic roundworm</name>
    <dbReference type="NCBI Taxonomy" id="6339"/>
    <lineage>
        <taxon>Eukaryota</taxon>
        <taxon>Metazoa</taxon>
        <taxon>Ecdysozoa</taxon>
        <taxon>Nematoda</taxon>
        <taxon>Chromadorea</taxon>
        <taxon>Rhabditida</taxon>
        <taxon>Rhabditina</taxon>
        <taxon>Rhabditomorpha</taxon>
        <taxon>Strongyloidea</taxon>
        <taxon>Heligmosomidae</taxon>
        <taxon>Heligmosomoides</taxon>
    </lineage>
</organism>
<keyword evidence="1" id="KW-0732">Signal</keyword>
<feature type="signal peptide" evidence="1">
    <location>
        <begin position="1"/>
        <end position="15"/>
    </location>
</feature>
<dbReference type="InterPro" id="IPR035940">
    <property type="entry name" value="CAP_sf"/>
</dbReference>
<reference evidence="5" key="2">
    <citation type="submission" date="2019-09" db="UniProtKB">
        <authorList>
            <consortium name="WormBaseParasite"/>
        </authorList>
    </citation>
    <scope>IDENTIFICATION</scope>
</reference>
<sequence length="186" mass="20999">MTLILLLLFVFGSGGTPLRDCPTTGAYARKHRVLLVVGHNDFRATLARGDKYLPQVLYDPGSELMFQMRYSCELEKIAVLSAKYCCKKIREGTPDKCRRALAPEGMSANTFPNVDSSKADMERLASKAMWTWHRQIASYELDENATYVNPNMAEFANMMYYKSTELGCYYNECEHGGVLVCVYNSA</sequence>
<evidence type="ECO:0000259" key="2">
    <source>
        <dbReference type="SMART" id="SM00198"/>
    </source>
</evidence>
<dbReference type="SUPFAM" id="SSF55797">
    <property type="entry name" value="PR-1-like"/>
    <property type="match status" value="1"/>
</dbReference>
<dbReference type="Pfam" id="PF00188">
    <property type="entry name" value="CAP"/>
    <property type="match status" value="1"/>
</dbReference>
<dbReference type="Proteomes" id="UP000050761">
    <property type="component" value="Unassembled WGS sequence"/>
</dbReference>
<evidence type="ECO:0000313" key="5">
    <source>
        <dbReference type="WBParaSite" id="HPBE_0001207101-mRNA-1"/>
    </source>
</evidence>
<evidence type="ECO:0000313" key="4">
    <source>
        <dbReference type="Proteomes" id="UP000050761"/>
    </source>
</evidence>
<accession>A0A183FUZ3</accession>
<dbReference type="Gene3D" id="3.40.33.10">
    <property type="entry name" value="CAP"/>
    <property type="match status" value="1"/>
</dbReference>
<reference evidence="3 4" key="1">
    <citation type="submission" date="2018-11" db="EMBL/GenBank/DDBJ databases">
        <authorList>
            <consortium name="Pathogen Informatics"/>
        </authorList>
    </citation>
    <scope>NUCLEOTIDE SEQUENCE [LARGE SCALE GENOMIC DNA]</scope>
</reference>
<evidence type="ECO:0000256" key="1">
    <source>
        <dbReference type="SAM" id="SignalP"/>
    </source>
</evidence>
<dbReference type="OrthoDB" id="5794466at2759"/>
<dbReference type="EMBL" id="UZAH01027345">
    <property type="protein sequence ID" value="VDO90824.1"/>
    <property type="molecule type" value="Genomic_DNA"/>
</dbReference>
<dbReference type="WBParaSite" id="HPBE_0001207101-mRNA-1">
    <property type="protein sequence ID" value="HPBE_0001207101-mRNA-1"/>
    <property type="gene ID" value="HPBE_0001207101"/>
</dbReference>
<dbReference type="InterPro" id="IPR014044">
    <property type="entry name" value="CAP_dom"/>
</dbReference>
<protein>
    <submittedName>
        <fullName evidence="5">SCP domain-containing protein</fullName>
    </submittedName>
</protein>
<proteinExistence type="predicted"/>
<accession>A0A3P8A2X6</accession>
<dbReference type="SMART" id="SM00198">
    <property type="entry name" value="SCP"/>
    <property type="match status" value="1"/>
</dbReference>
<feature type="chain" id="PRO_5044551663" evidence="1">
    <location>
        <begin position="16"/>
        <end position="186"/>
    </location>
</feature>
<dbReference type="AlphaFoldDB" id="A0A183FUZ3"/>
<dbReference type="CDD" id="cd05380">
    <property type="entry name" value="CAP_euk"/>
    <property type="match status" value="1"/>
</dbReference>
<keyword evidence="4" id="KW-1185">Reference proteome</keyword>
<name>A0A183FUZ3_HELPZ</name>
<gene>
    <name evidence="3" type="ORF">HPBE_LOCUS12072</name>
</gene>
<feature type="domain" description="SCP" evidence="2">
    <location>
        <begin position="29"/>
        <end position="184"/>
    </location>
</feature>